<dbReference type="Proteomes" id="UP000249661">
    <property type="component" value="Unassembled WGS sequence"/>
</dbReference>
<organism evidence="1 2">
    <name type="scientific">Aspergillus aculeatinus CBS 121060</name>
    <dbReference type="NCBI Taxonomy" id="1448322"/>
    <lineage>
        <taxon>Eukaryota</taxon>
        <taxon>Fungi</taxon>
        <taxon>Dikarya</taxon>
        <taxon>Ascomycota</taxon>
        <taxon>Pezizomycotina</taxon>
        <taxon>Eurotiomycetes</taxon>
        <taxon>Eurotiomycetidae</taxon>
        <taxon>Eurotiales</taxon>
        <taxon>Aspergillaceae</taxon>
        <taxon>Aspergillus</taxon>
        <taxon>Aspergillus subgen. Circumdati</taxon>
    </lineage>
</organism>
<accession>A0ACD1HEV7</accession>
<reference evidence="1" key="1">
    <citation type="submission" date="2018-02" db="EMBL/GenBank/DDBJ databases">
        <title>The genomes of Aspergillus section Nigri reveals drivers in fungal speciation.</title>
        <authorList>
            <consortium name="DOE Joint Genome Institute"/>
            <person name="Vesth T.C."/>
            <person name="Nybo J."/>
            <person name="Theobald S."/>
            <person name="Brandl J."/>
            <person name="Frisvad J.C."/>
            <person name="Nielsen K.F."/>
            <person name="Lyhne E.K."/>
            <person name="Kogle M.E."/>
            <person name="Kuo A."/>
            <person name="Riley R."/>
            <person name="Clum A."/>
            <person name="Nolan M."/>
            <person name="Lipzen A."/>
            <person name="Salamov A."/>
            <person name="Henrissat B."/>
            <person name="Wiebenga A."/>
            <person name="De vries R.P."/>
            <person name="Grigoriev I.V."/>
            <person name="Mortensen U.H."/>
            <person name="Andersen M.R."/>
            <person name="Baker S.E."/>
        </authorList>
    </citation>
    <scope>NUCLEOTIDE SEQUENCE</scope>
    <source>
        <strain evidence="1">CBS 121060</strain>
    </source>
</reference>
<name>A0ACD1HEV7_9EURO</name>
<evidence type="ECO:0000313" key="2">
    <source>
        <dbReference type="Proteomes" id="UP000249661"/>
    </source>
</evidence>
<keyword evidence="2" id="KW-1185">Reference proteome</keyword>
<protein>
    <submittedName>
        <fullName evidence="1">SET domain-containing protein</fullName>
    </submittedName>
</protein>
<sequence length="709" mass="77368">MCFPTKADSGPGSSQSKKNAPPPQNKDPQSSKDAAAAPDVQASTAGDPPLPKPVAAPQATASTNPPARDPPSLKPVAAPRGTVTARPLARKPTVGMSLATFARPAIAAPRTHVPLSVALAQAKSYPLPGGPLSPDSIARLKAYANRKPRPRDPLVAETLGTLAAIAKATPPTRDPLSLGSVAAPKAEAKAKSPPPRPLSRKSIATLKAKTLGNIYYDLNRVGKVRINVREGRKITTDRTRYWHECKKATNFISKIVNLVAGLDDSYHSAEGLALSDEVDDLLQRIGWEGFAIAAYSEAFRRLLSLDQEVDAQLRQEVLEALTANKNSLELYGRVRNIDWRGLLLPYSNDNIRYMGPALKLVKKFWDRHPHELAIPLDGGDHVITPSYDNHRQPNVTKNIWDPADWKDHVDPKDNPEINVTMRWAHVYDLGCCDFCESPHVCRCEVQSMPGELVELVKTADRGIGVRALWPFRKGDILGEYIGRLIPDGSRPDQTYALGWEALSDPRTRGIVSVDAYYQGNWARFVNHVCENASVEYRCRTFGDRAAMTLEATRDIAMYEELTVNYGPKYWKTRQCRCGSSNCYSARQAEAPPKKGRARKTGMGISLREIQEAVTGKDVAEESQAVQGNAGDDGENMVGGGEGEEVLCPDPSSNVVIYQDPPKNNGGDGDHPEKDDHKDKNYVPEDDSDGDDDDPGPTVVEAAEVMDLSG</sequence>
<proteinExistence type="predicted"/>
<gene>
    <name evidence="1" type="ORF">BO66DRAFT_37727</name>
</gene>
<dbReference type="EMBL" id="KZ824945">
    <property type="protein sequence ID" value="RAH72088.1"/>
    <property type="molecule type" value="Genomic_DNA"/>
</dbReference>
<evidence type="ECO:0000313" key="1">
    <source>
        <dbReference type="EMBL" id="RAH72088.1"/>
    </source>
</evidence>